<reference evidence="1 2" key="1">
    <citation type="journal article" date="2019" name="Sci. Rep.">
        <title>Orb-weaving spider Araneus ventricosus genome elucidates the spidroin gene catalogue.</title>
        <authorList>
            <person name="Kono N."/>
            <person name="Nakamura H."/>
            <person name="Ohtoshi R."/>
            <person name="Moran D.A.P."/>
            <person name="Shinohara A."/>
            <person name="Yoshida Y."/>
            <person name="Fujiwara M."/>
            <person name="Mori M."/>
            <person name="Tomita M."/>
            <person name="Arakawa K."/>
        </authorList>
    </citation>
    <scope>NUCLEOTIDE SEQUENCE [LARGE SCALE GENOMIC DNA]</scope>
</reference>
<name>A0A4Y2AIW6_ARAVE</name>
<proteinExistence type="predicted"/>
<dbReference type="Proteomes" id="UP000499080">
    <property type="component" value="Unassembled WGS sequence"/>
</dbReference>
<sequence>MFYGSCGGRTEIPTTQSLIDIVGSVVFGISCNPFLLAAVLNHVLDQVEEPLRSLATKLKDSLYVDNCVASVDSVSVLAHFRTETQRILKTAKFDLRGWKNNFRPEIEELSKIVQVP</sequence>
<protein>
    <recommendedName>
        <fullName evidence="3">Reverse transcriptase domain-containing protein</fullName>
    </recommendedName>
</protein>
<organism evidence="1 2">
    <name type="scientific">Araneus ventricosus</name>
    <name type="common">Orbweaver spider</name>
    <name type="synonym">Epeira ventricosa</name>
    <dbReference type="NCBI Taxonomy" id="182803"/>
    <lineage>
        <taxon>Eukaryota</taxon>
        <taxon>Metazoa</taxon>
        <taxon>Ecdysozoa</taxon>
        <taxon>Arthropoda</taxon>
        <taxon>Chelicerata</taxon>
        <taxon>Arachnida</taxon>
        <taxon>Araneae</taxon>
        <taxon>Araneomorphae</taxon>
        <taxon>Entelegynae</taxon>
        <taxon>Araneoidea</taxon>
        <taxon>Araneidae</taxon>
        <taxon>Araneus</taxon>
    </lineage>
</organism>
<evidence type="ECO:0000313" key="1">
    <source>
        <dbReference type="EMBL" id="GBL79567.1"/>
    </source>
</evidence>
<accession>A0A4Y2AIW6</accession>
<dbReference type="EMBL" id="BGPR01000019">
    <property type="protein sequence ID" value="GBL79567.1"/>
    <property type="molecule type" value="Genomic_DNA"/>
</dbReference>
<evidence type="ECO:0008006" key="3">
    <source>
        <dbReference type="Google" id="ProtNLM"/>
    </source>
</evidence>
<keyword evidence="2" id="KW-1185">Reference proteome</keyword>
<gene>
    <name evidence="1" type="ORF">AVEN_18139_1</name>
</gene>
<evidence type="ECO:0000313" key="2">
    <source>
        <dbReference type="Proteomes" id="UP000499080"/>
    </source>
</evidence>
<dbReference type="OrthoDB" id="6429852at2759"/>
<dbReference type="AlphaFoldDB" id="A0A4Y2AIW6"/>
<comment type="caution">
    <text evidence="1">The sequence shown here is derived from an EMBL/GenBank/DDBJ whole genome shotgun (WGS) entry which is preliminary data.</text>
</comment>